<feature type="coiled-coil region" evidence="4">
    <location>
        <begin position="586"/>
        <end position="859"/>
    </location>
</feature>
<evidence type="ECO:0000256" key="5">
    <source>
        <dbReference type="SAM" id="MobiDB-lite"/>
    </source>
</evidence>
<feature type="region of interest" description="Disordered" evidence="5">
    <location>
        <begin position="108"/>
        <end position="127"/>
    </location>
</feature>
<gene>
    <name evidence="7" type="ORF">APLA_LOCUS219</name>
</gene>
<feature type="compositionally biased region" description="Basic and acidic residues" evidence="5">
    <location>
        <begin position="456"/>
        <end position="469"/>
    </location>
</feature>
<dbReference type="Proteomes" id="UP000494256">
    <property type="component" value="Unassembled WGS sequence"/>
</dbReference>
<feature type="compositionally biased region" description="Acidic residues" evidence="5">
    <location>
        <begin position="30"/>
        <end position="40"/>
    </location>
</feature>
<feature type="compositionally biased region" description="Polar residues" evidence="5">
    <location>
        <begin position="543"/>
        <end position="556"/>
    </location>
</feature>
<dbReference type="GO" id="GO:0005783">
    <property type="term" value="C:endoplasmic reticulum"/>
    <property type="evidence" value="ECO:0007669"/>
    <property type="project" value="TreeGrafter"/>
</dbReference>
<feature type="region of interest" description="Disordered" evidence="5">
    <location>
        <begin position="539"/>
        <end position="558"/>
    </location>
</feature>
<dbReference type="EMBL" id="CADEBD010000037">
    <property type="protein sequence ID" value="CAB3220217.1"/>
    <property type="molecule type" value="Genomic_DNA"/>
</dbReference>
<feature type="region of interest" description="Disordered" evidence="5">
    <location>
        <begin position="427"/>
        <end position="502"/>
    </location>
</feature>
<evidence type="ECO:0000313" key="8">
    <source>
        <dbReference type="Proteomes" id="UP000494256"/>
    </source>
</evidence>
<evidence type="ECO:0000313" key="7">
    <source>
        <dbReference type="EMBL" id="CAB3220217.1"/>
    </source>
</evidence>
<dbReference type="InterPro" id="IPR022091">
    <property type="entry name" value="TMF_TATA-bd"/>
</dbReference>
<reference evidence="7 8" key="1">
    <citation type="submission" date="2020-04" db="EMBL/GenBank/DDBJ databases">
        <authorList>
            <person name="Wallbank WR R."/>
            <person name="Pardo Diaz C."/>
            <person name="Kozak K."/>
            <person name="Martin S."/>
            <person name="Jiggins C."/>
            <person name="Moest M."/>
            <person name="Warren A I."/>
            <person name="Byers J.R.P. K."/>
            <person name="Montejo-Kovacevich G."/>
            <person name="Yen C E."/>
        </authorList>
    </citation>
    <scope>NUCLEOTIDE SEQUENCE [LARGE SCALE GENOMIC DNA]</scope>
</reference>
<comment type="caution">
    <text evidence="7">The sequence shown here is derived from an EMBL/GenBank/DDBJ whole genome shotgun (WGS) entry which is preliminary data.</text>
</comment>
<evidence type="ECO:0000256" key="3">
    <source>
        <dbReference type="ARBA" id="ARBA00023054"/>
    </source>
</evidence>
<evidence type="ECO:0000256" key="2">
    <source>
        <dbReference type="ARBA" id="ARBA00023034"/>
    </source>
</evidence>
<keyword evidence="2" id="KW-0333">Golgi apparatus</keyword>
<dbReference type="PANTHER" id="PTHR46515">
    <property type="entry name" value="TATA ELEMENT MODULATORY FACTOR TMF1"/>
    <property type="match status" value="1"/>
</dbReference>
<dbReference type="InterPro" id="IPR022092">
    <property type="entry name" value="TMF_DNA-bd"/>
</dbReference>
<organism evidence="7 8">
    <name type="scientific">Arctia plantaginis</name>
    <name type="common">Wood tiger moth</name>
    <name type="synonym">Phalaena plantaginis</name>
    <dbReference type="NCBI Taxonomy" id="874455"/>
    <lineage>
        <taxon>Eukaryota</taxon>
        <taxon>Metazoa</taxon>
        <taxon>Ecdysozoa</taxon>
        <taxon>Arthropoda</taxon>
        <taxon>Hexapoda</taxon>
        <taxon>Insecta</taxon>
        <taxon>Pterygota</taxon>
        <taxon>Neoptera</taxon>
        <taxon>Endopterygota</taxon>
        <taxon>Lepidoptera</taxon>
        <taxon>Glossata</taxon>
        <taxon>Ditrysia</taxon>
        <taxon>Noctuoidea</taxon>
        <taxon>Erebidae</taxon>
        <taxon>Arctiinae</taxon>
        <taxon>Arctia</taxon>
    </lineage>
</organism>
<feature type="compositionally biased region" description="Low complexity" evidence="5">
    <location>
        <begin position="209"/>
        <end position="221"/>
    </location>
</feature>
<evidence type="ECO:0000256" key="1">
    <source>
        <dbReference type="ARBA" id="ARBA00004555"/>
    </source>
</evidence>
<dbReference type="GO" id="GO:0005794">
    <property type="term" value="C:Golgi apparatus"/>
    <property type="evidence" value="ECO:0007669"/>
    <property type="project" value="UniProtKB-SubCell"/>
</dbReference>
<feature type="domain" description="TATA element modulatory factor 1 TATA binding" evidence="6">
    <location>
        <begin position="1963"/>
        <end position="2008"/>
    </location>
</feature>
<protein>
    <recommendedName>
        <fullName evidence="6">TATA element modulatory factor 1 TATA binding domain-containing protein</fullName>
    </recommendedName>
</protein>
<comment type="subcellular location">
    <subcellularLocation>
        <location evidence="1">Golgi apparatus</location>
    </subcellularLocation>
</comment>
<dbReference type="PANTHER" id="PTHR46515:SF1">
    <property type="entry name" value="TATA ELEMENT MODULATORY FACTOR"/>
    <property type="match status" value="1"/>
</dbReference>
<dbReference type="Pfam" id="PF12329">
    <property type="entry name" value="TMF_DNA_bd"/>
    <property type="match status" value="1"/>
</dbReference>
<feature type="compositionally biased region" description="Basic and acidic residues" evidence="5">
    <location>
        <begin position="439"/>
        <end position="449"/>
    </location>
</feature>
<proteinExistence type="predicted"/>
<feature type="coiled-coil region" evidence="4">
    <location>
        <begin position="1973"/>
        <end position="2000"/>
    </location>
</feature>
<keyword evidence="3 4" id="KW-0175">Coiled coil</keyword>
<dbReference type="Pfam" id="PF12325">
    <property type="entry name" value="TMF_TATA_bd"/>
    <property type="match status" value="1"/>
</dbReference>
<accession>A0A8S0YP81</accession>
<feature type="region of interest" description="Disordered" evidence="5">
    <location>
        <begin position="27"/>
        <end position="100"/>
    </location>
</feature>
<feature type="compositionally biased region" description="Polar residues" evidence="5">
    <location>
        <begin position="41"/>
        <end position="60"/>
    </location>
</feature>
<sequence>MNWFDTTGLTSLAKTALKEAQKTIDKALDIQDESGEEADEQSQPQTTTKSSPGHTNTPQKDNVDFFASWGLTMSAESTQEAPIKEQPVVTESPSKSTSQSLWGSFAGSFFEQPKQDDGTIVRPPKAKSMNVISDTKYDSQDDLFSKSQLIMSDTEAVDHRITKSLKDDISLANERRDSSKSNILSLVSSRNSSDSVEVLSQSLKTTPDSEASVHSISHSSSTGLKHNSESVEILPDSLVSPSSIECLGFDSYYSGKNSSSSSMCVSPEDISDKKLIPLGDQAERAETADSVSLVADDDEDTMSYNSISECTAPTVLDTDDKPASPYPKLLKVDISRKAIEKEFIHLEQAIVPQRMQISENSSNDGSWSDRTLNADSDSITLESNMEEQKREQEDIFIDKLSDSSSFYNVNVGNEMLRSESSSFINVEKQQCNDSSSGSSHKEGSVKERTSPISSDSKSDLVKIGSDRTSGHTSGDELETATSSDIEIIPSPNGDGHGFRNSPAKYTFKQSKFDGSTSPNLVDLVLGKSLATKIRGHNRELSEASIQSNTSDESQGSENERLMRRLCEMTEILEARENRLMEVSRSNAELAESNSELKSQVESLMAKHESSDISTITEDYTQRMSALEKKFQQAIREKDQLRKQLDTLKSESSSRKNSSDLEISLKEKDEVIAQLQEEGEKLARQQLQHSNIIKKLRAKEKDNEQVIKSLRDKIAEQTTELDRLKRSIAAKEELEVNQIEAVYRLTTTNKKMETELMEVKSLLDDTTHKLDSTRTSLESARRELNDVQRDRAELARRASHQADEHERRRRADLELERLRAELQQLRRDTVNEEKKWVQRSEALRSELREARDALAALEGAPPADSGAAAVLAQLAHLQHHALTRDHAHAHHTAQLRAQLAEVERSLATAQERERVCREESSALQSRLGDVDDLLEAARRDLKSLSEREHRHLITIERLENELASKNVELSGLHIEHTSQVTELQERLSEVEQQLELERNLLDTEKKRNAILQEQVAYRGDVSPPHSVTSEALSASLWHSEEGRGSPPALCAEDALTRRAGELRALQQQRDSLLADRAALTSHLAKLQAALDDQQVRATVYSCSTARLAPGRPRRAHLAPRQAAGRAGRPAGTCHCIQLQHSATRSWPTRAALTSHLAKLQGRAGRPAGTCHCIQLQHSATRSWPTAPRSPRTSPSCRPRWTTSRYVPLYTAAAQRDSLLADRAALTSHLAKLQAALDDQQVRATVYSCSTARLAPGRPRRAHLAPRQAAGRAGRPAGTCHCIQLQHSATRSWPTAPRSPRTSPSCRPRWTTSRYVPLYTAAAQRDSLLADRAALTSHLAKLQAALDDQQVRATVYSCSTARLAPGRPRRAHLAPRQAAGRAGRPAGTCHCIQLQHSATRSWPTAPRSPRNLAKLQAALDDQQVRATVYSCSTARLAPGRPRRAHLAPRQAAGRAGRPAGTCHCIQLQHSATRSWPTAPRSPRTSPSCRPRWTTSRYVPLYTAAAQRDSLLADRAALTSHLAKLQAALDDQQVRATVYSCSTARLAPGRPRRAHLAPRQAAGRAGRPAGTCHCIQLQHSATRSWPTAPRSPRTSPSCRPRWTTSRYVPLYTAAAQRDSLLADRAALTSHLAKLQAALDDQQVRATVYSCSTARLAPGRPRRAHLAPRQAAGRAGRPAGTCHCIQLQHSATRSWPTAPRSPRTSPSCRPRWTTSRYVPLYTAAAQRDSLLADRAALTSHLAKLQAALDDQQVRATVYSCSTARLAPGRPRRAHLAPRQAAGRAGRPAGTCHCIQLQHSATRSWPPAPRSPRTSPSCRPRWTTSRYVPLYTAAAQRDSLLADRAALTSHHRQAAGRAGRPAGTCHCIQLQHSATRSWPTAPRSPRTSPSCRPRWTTSRYVPLYTAAAQRDSLLADRAALHLAPRQAAGRAGRPAGTCHCIQLQHSATRSWPTAPRSPRHLAKLQAALDDQQSVQEQYDALLQMYGEKEEQIAELRLDLQDVTSLYKAQLDELIALKQAKR</sequence>
<evidence type="ECO:0000259" key="6">
    <source>
        <dbReference type="Pfam" id="PF12325"/>
    </source>
</evidence>
<dbReference type="InterPro" id="IPR052602">
    <property type="entry name" value="Growth_transcription_reg"/>
</dbReference>
<feature type="region of interest" description="Disordered" evidence="5">
    <location>
        <begin position="198"/>
        <end position="227"/>
    </location>
</feature>
<evidence type="ECO:0000256" key="4">
    <source>
        <dbReference type="SAM" id="Coils"/>
    </source>
</evidence>
<feature type="coiled-coil region" evidence="4">
    <location>
        <begin position="891"/>
        <end position="1013"/>
    </location>
</feature>
<feature type="compositionally biased region" description="Polar residues" evidence="5">
    <location>
        <begin position="89"/>
        <end position="100"/>
    </location>
</feature>
<name>A0A8S0YP81_ARCPL</name>